<evidence type="ECO:0000313" key="2">
    <source>
        <dbReference type="EMBL" id="PHH50547.1"/>
    </source>
</evidence>
<keyword evidence="1" id="KW-0732">Signal</keyword>
<gene>
    <name evidence="2" type="ORF">CFIMG_007383RA00001</name>
</gene>
<name>A0A2C5WX03_9PEZI</name>
<sequence length="253" mass="28886">MLQCTNLNMKFSVYSLSLGFYLFGAAQADILDDNNYDVIQMQPQKYAVFSPESDEMRSQMSIFSFYPDKKISTVMPAKKDEESLDDPELSLTQIYDALLKRAGMTFDEMRWLMFDMDKNEETSKISATIRQARGLDPKAQVEILPSDQEWKTLMQSEYYELALLIAGKKADRIVLRVKESPDWWKGISLEDRIQFSFSPSDDEISTSGDGDEPYWLSSEKETAMFSSIEKQEAETWAGYFMGGVGKMVADVAV</sequence>
<evidence type="ECO:0000256" key="1">
    <source>
        <dbReference type="SAM" id="SignalP"/>
    </source>
</evidence>
<dbReference type="EMBL" id="APWK03000124">
    <property type="protein sequence ID" value="PHH50547.1"/>
    <property type="molecule type" value="Genomic_DNA"/>
</dbReference>
<accession>A0A2C5WX03</accession>
<comment type="caution">
    <text evidence="2">The sequence shown here is derived from an EMBL/GenBank/DDBJ whole genome shotgun (WGS) entry which is preliminary data.</text>
</comment>
<feature type="signal peptide" evidence="1">
    <location>
        <begin position="1"/>
        <end position="28"/>
    </location>
</feature>
<protein>
    <submittedName>
        <fullName evidence="2">Uncharacterized protein</fullName>
    </submittedName>
</protein>
<evidence type="ECO:0000313" key="3">
    <source>
        <dbReference type="Proteomes" id="UP000222788"/>
    </source>
</evidence>
<reference evidence="2 3" key="1">
    <citation type="journal article" date="2013" name="Fungal Biol.">
        <title>Analysis of microsatellite markers in the genome of the plant pathogen Ceratocystis fimbriata.</title>
        <authorList>
            <person name="Simpson M.C."/>
            <person name="Wilken P.M."/>
            <person name="Coetzee M.P."/>
            <person name="Wingfield M.J."/>
            <person name="Wingfield B.D."/>
        </authorList>
    </citation>
    <scope>NUCLEOTIDE SEQUENCE [LARGE SCALE GENOMIC DNA]</scope>
    <source>
        <strain evidence="2 3">CBS 114723</strain>
    </source>
</reference>
<dbReference type="Proteomes" id="UP000222788">
    <property type="component" value="Unassembled WGS sequence"/>
</dbReference>
<proteinExistence type="predicted"/>
<keyword evidence="3" id="KW-1185">Reference proteome</keyword>
<feature type="chain" id="PRO_5012383471" evidence="1">
    <location>
        <begin position="29"/>
        <end position="253"/>
    </location>
</feature>
<reference evidence="2 3" key="2">
    <citation type="journal article" date="2013" name="IMA Fungus">
        <title>IMA Genome-F 1: Ceratocystis fimbriata: Draft nuclear genome sequence for the plant pathogen, Ceratocystis fimbriata.</title>
        <authorList>
            <person name="Wilken P.M."/>
            <person name="Steenkamp E.T."/>
            <person name="Wingfield M.J."/>
            <person name="de Beer Z.W."/>
            <person name="Wingfield B.D."/>
        </authorList>
    </citation>
    <scope>NUCLEOTIDE SEQUENCE [LARGE SCALE GENOMIC DNA]</scope>
    <source>
        <strain evidence="2 3">CBS 114723</strain>
    </source>
</reference>
<organism evidence="2 3">
    <name type="scientific">Ceratocystis fimbriata CBS 114723</name>
    <dbReference type="NCBI Taxonomy" id="1035309"/>
    <lineage>
        <taxon>Eukaryota</taxon>
        <taxon>Fungi</taxon>
        <taxon>Dikarya</taxon>
        <taxon>Ascomycota</taxon>
        <taxon>Pezizomycotina</taxon>
        <taxon>Sordariomycetes</taxon>
        <taxon>Hypocreomycetidae</taxon>
        <taxon>Microascales</taxon>
        <taxon>Ceratocystidaceae</taxon>
        <taxon>Ceratocystis</taxon>
    </lineage>
</organism>
<dbReference type="AlphaFoldDB" id="A0A2C5WX03"/>